<evidence type="ECO:0000256" key="3">
    <source>
        <dbReference type="ARBA" id="ARBA00022448"/>
    </source>
</evidence>
<keyword evidence="8 9" id="KW-0472">Membrane</keyword>
<evidence type="ECO:0000256" key="2">
    <source>
        <dbReference type="ARBA" id="ARBA00010072"/>
    </source>
</evidence>
<dbReference type="InterPro" id="IPR035906">
    <property type="entry name" value="MetI-like_sf"/>
</dbReference>
<dbReference type="SUPFAM" id="SSF161098">
    <property type="entry name" value="MetI-like"/>
    <property type="match status" value="1"/>
</dbReference>
<comment type="similarity">
    <text evidence="2">Belongs to the binding-protein-dependent transport system permease family. HisMQ subfamily.</text>
</comment>
<comment type="caution">
    <text evidence="11">The sequence shown here is derived from an EMBL/GenBank/DDBJ whole genome shotgun (WGS) entry which is preliminary data.</text>
</comment>
<proteinExistence type="inferred from homology"/>
<dbReference type="InterPro" id="IPR000515">
    <property type="entry name" value="MetI-like"/>
</dbReference>
<evidence type="ECO:0000256" key="6">
    <source>
        <dbReference type="ARBA" id="ARBA00022970"/>
    </source>
</evidence>
<dbReference type="EMBL" id="LVZK01000003">
    <property type="protein sequence ID" value="OAP85439.1"/>
    <property type="molecule type" value="Genomic_DNA"/>
</dbReference>
<dbReference type="PANTHER" id="PTHR30614">
    <property type="entry name" value="MEMBRANE COMPONENT OF AMINO ACID ABC TRANSPORTER"/>
    <property type="match status" value="1"/>
</dbReference>
<evidence type="ECO:0000256" key="4">
    <source>
        <dbReference type="ARBA" id="ARBA00022475"/>
    </source>
</evidence>
<dbReference type="Pfam" id="PF00528">
    <property type="entry name" value="BPD_transp_1"/>
    <property type="match status" value="1"/>
</dbReference>
<evidence type="ECO:0000256" key="5">
    <source>
        <dbReference type="ARBA" id="ARBA00022692"/>
    </source>
</evidence>
<accession>A0A179B295</accession>
<dbReference type="InterPro" id="IPR010065">
    <property type="entry name" value="AA_ABC_transptr_permease_3TM"/>
</dbReference>
<comment type="subcellular location">
    <subcellularLocation>
        <location evidence="1 9">Cell membrane</location>
        <topology evidence="1 9">Multi-pass membrane protein</topology>
    </subcellularLocation>
</comment>
<evidence type="ECO:0000256" key="9">
    <source>
        <dbReference type="RuleBase" id="RU363032"/>
    </source>
</evidence>
<feature type="transmembrane region" description="Helical" evidence="9">
    <location>
        <begin position="130"/>
        <end position="155"/>
    </location>
</feature>
<dbReference type="STRING" id="1823756.A4H34_10175"/>
<keyword evidence="6" id="KW-0029">Amino-acid transport</keyword>
<dbReference type="PANTHER" id="PTHR30614:SF37">
    <property type="entry name" value="AMINO-ACID ABC TRANSPORTER PERMEASE PROTEIN YHDX-RELATED"/>
    <property type="match status" value="1"/>
</dbReference>
<gene>
    <name evidence="11" type="ORF">A4H34_10175</name>
</gene>
<keyword evidence="5 9" id="KW-0812">Transmembrane</keyword>
<evidence type="ECO:0000256" key="1">
    <source>
        <dbReference type="ARBA" id="ARBA00004651"/>
    </source>
</evidence>
<dbReference type="GO" id="GO:0022857">
    <property type="term" value="F:transmembrane transporter activity"/>
    <property type="evidence" value="ECO:0007669"/>
    <property type="project" value="InterPro"/>
</dbReference>
<dbReference type="CDD" id="cd06261">
    <property type="entry name" value="TM_PBP2"/>
    <property type="match status" value="1"/>
</dbReference>
<dbReference type="Gene3D" id="1.10.3720.10">
    <property type="entry name" value="MetI-like"/>
    <property type="match status" value="1"/>
</dbReference>
<evidence type="ECO:0000313" key="11">
    <source>
        <dbReference type="EMBL" id="OAP85439.1"/>
    </source>
</evidence>
<keyword evidence="4" id="KW-1003">Cell membrane</keyword>
<feature type="transmembrane region" description="Helical" evidence="9">
    <location>
        <begin position="186"/>
        <end position="208"/>
    </location>
</feature>
<feature type="domain" description="ABC transmembrane type-1" evidence="10">
    <location>
        <begin position="17"/>
        <end position="202"/>
    </location>
</feature>
<name>A0A179B295_9ACTO</name>
<organism evidence="11 12">
    <name type="scientific">Peptidiphaga gingivicola</name>
    <dbReference type="NCBI Taxonomy" id="2741497"/>
    <lineage>
        <taxon>Bacteria</taxon>
        <taxon>Bacillati</taxon>
        <taxon>Actinomycetota</taxon>
        <taxon>Actinomycetes</taxon>
        <taxon>Actinomycetales</taxon>
        <taxon>Actinomycetaceae</taxon>
        <taxon>Peptidiphaga</taxon>
    </lineage>
</organism>
<keyword evidence="7 9" id="KW-1133">Transmembrane helix</keyword>
<dbReference type="InterPro" id="IPR043429">
    <property type="entry name" value="ArtM/GltK/GlnP/TcyL/YhdX-like"/>
</dbReference>
<dbReference type="AlphaFoldDB" id="A0A179B295"/>
<dbReference type="GO" id="GO:0006865">
    <property type="term" value="P:amino acid transport"/>
    <property type="evidence" value="ECO:0007669"/>
    <property type="project" value="UniProtKB-KW"/>
</dbReference>
<reference evidence="11 12" key="1">
    <citation type="submission" date="2016-04" db="EMBL/GenBank/DDBJ databases">
        <title>Peptidophaga gingivicola gen. nov., sp. nov., isolated from human subgingival plaque.</title>
        <authorList>
            <person name="Beall C.J."/>
            <person name="Mokrzan E.M."/>
            <person name="Griffen A.L."/>
            <person name="Leys E.J."/>
        </authorList>
    </citation>
    <scope>NUCLEOTIDE SEQUENCE [LARGE SCALE GENOMIC DNA]</scope>
    <source>
        <strain evidence="11 12">BA112</strain>
    </source>
</reference>
<keyword evidence="12" id="KW-1185">Reference proteome</keyword>
<dbReference type="Proteomes" id="UP000078368">
    <property type="component" value="Unassembled WGS sequence"/>
</dbReference>
<dbReference type="NCBIfam" id="TIGR01726">
    <property type="entry name" value="HEQRo_perm_3TM"/>
    <property type="match status" value="1"/>
</dbReference>
<evidence type="ECO:0000256" key="7">
    <source>
        <dbReference type="ARBA" id="ARBA00022989"/>
    </source>
</evidence>
<keyword evidence="3 9" id="KW-0813">Transport</keyword>
<evidence type="ECO:0000313" key="12">
    <source>
        <dbReference type="Proteomes" id="UP000078368"/>
    </source>
</evidence>
<dbReference type="GO" id="GO:0043190">
    <property type="term" value="C:ATP-binding cassette (ABC) transporter complex"/>
    <property type="evidence" value="ECO:0007669"/>
    <property type="project" value="InterPro"/>
</dbReference>
<evidence type="ECO:0000259" key="10">
    <source>
        <dbReference type="PROSITE" id="PS50928"/>
    </source>
</evidence>
<feature type="transmembrane region" description="Helical" evidence="9">
    <location>
        <begin position="20"/>
        <end position="44"/>
    </location>
</feature>
<evidence type="ECO:0000256" key="8">
    <source>
        <dbReference type="ARBA" id="ARBA00023136"/>
    </source>
</evidence>
<dbReference type="OrthoDB" id="3181282at2"/>
<protein>
    <submittedName>
        <fullName evidence="11">Polar amino acid ABC transporter permease</fullName>
    </submittedName>
</protein>
<dbReference type="RefSeq" id="WP_064232011.1">
    <property type="nucleotide sequence ID" value="NZ_LVZK01000003.1"/>
</dbReference>
<dbReference type="PROSITE" id="PS50928">
    <property type="entry name" value="ABC_TM1"/>
    <property type="match status" value="1"/>
</dbReference>
<sequence length="219" mass="23667">MNSQVLREYLPYFLEGALVTVRVAAVGIAASLAIGLVCAIIRYLDVPVAKRAVGLYIELSRNTPLIVQLFFIYYGLPKAGVVLSSEASAIIGLSFLGGGYMAEAFRSGFDSVGTIQWESARSLGMTRVNAMVYVIVPQALSRSVAALVANVIFLVKETSVVSVVALNDLVYVAREKIGNDYDTTEALFLLVAFYIAIILPVSLAGAYLERRARRAEFGN</sequence>